<feature type="domain" description="Photosynthesis system II assembly factor Ycf48/Hcf136-like" evidence="1">
    <location>
        <begin position="166"/>
        <end position="229"/>
    </location>
</feature>
<dbReference type="InterPro" id="IPR028203">
    <property type="entry name" value="PSII_CF48-like_dom"/>
</dbReference>
<organism evidence="2">
    <name type="scientific">marine metagenome</name>
    <dbReference type="NCBI Taxonomy" id="408172"/>
    <lineage>
        <taxon>unclassified sequences</taxon>
        <taxon>metagenomes</taxon>
        <taxon>ecological metagenomes</taxon>
    </lineage>
</organism>
<sequence>MLSDKYSSGKKHGRTFTIAVCSLFLAFILLLFTPSLTSEEEIDTGWDQAPISTDNDLNDVLALNSTSAFAIGENGKIYHTVNSGVNWSEQDSGVIQDLNAIEFNGQAIVAGDSGTVLINDGDSWIGNSIEGAGNLYDLSVPHFESLADSVIFVSGTGGEIWKWSNNTWDDLSNFTGTTNDIYAIDFVNEDEGFAVGADGLIIATIDGGLSWEIRDSPEEFRGFSFYDVTIFGYKGPSDDEASPVSVLIVGENGTVIQSSGTGPTAIGYIWKVPSENSHPTNTTSTLKSISGSSRFKFWIVGDDNFVALTEDGGSSFYNQSQLQNAGSDFTGVSFWDGYSGFAVGEEGTALYTDREGLDPRVLDTAISYDTFWKFAKYAFPFLKEGMYNT</sequence>
<dbReference type="Pfam" id="PF14870">
    <property type="entry name" value="PSII_BNR"/>
    <property type="match status" value="1"/>
</dbReference>
<dbReference type="SUPFAM" id="SSF50939">
    <property type="entry name" value="Sialidases"/>
    <property type="match status" value="1"/>
</dbReference>
<proteinExistence type="predicted"/>
<evidence type="ECO:0000313" key="2">
    <source>
        <dbReference type="EMBL" id="SVB22736.1"/>
    </source>
</evidence>
<accession>A0A382C9I0</accession>
<gene>
    <name evidence="2" type="ORF">METZ01_LOCUS175590</name>
</gene>
<reference evidence="2" key="1">
    <citation type="submission" date="2018-05" db="EMBL/GenBank/DDBJ databases">
        <authorList>
            <person name="Lanie J.A."/>
            <person name="Ng W.-L."/>
            <person name="Kazmierczak K.M."/>
            <person name="Andrzejewski T.M."/>
            <person name="Davidsen T.M."/>
            <person name="Wayne K.J."/>
            <person name="Tettelin H."/>
            <person name="Glass J.I."/>
            <person name="Rusch D."/>
            <person name="Podicherti R."/>
            <person name="Tsui H.-C.T."/>
            <person name="Winkler M.E."/>
        </authorList>
    </citation>
    <scope>NUCLEOTIDE SEQUENCE</scope>
</reference>
<dbReference type="PANTHER" id="PTHR47199">
    <property type="entry name" value="PHOTOSYSTEM II STABILITY/ASSEMBLY FACTOR HCF136, CHLOROPLASTIC"/>
    <property type="match status" value="1"/>
</dbReference>
<dbReference type="AlphaFoldDB" id="A0A382C9I0"/>
<evidence type="ECO:0000259" key="1">
    <source>
        <dbReference type="Pfam" id="PF14870"/>
    </source>
</evidence>
<name>A0A382C9I0_9ZZZZ</name>
<protein>
    <recommendedName>
        <fullName evidence="1">Photosynthesis system II assembly factor Ycf48/Hcf136-like domain-containing protein</fullName>
    </recommendedName>
</protein>
<dbReference type="PANTHER" id="PTHR47199:SF2">
    <property type="entry name" value="PHOTOSYSTEM II STABILITY_ASSEMBLY FACTOR HCF136, CHLOROPLASTIC"/>
    <property type="match status" value="1"/>
</dbReference>
<dbReference type="InterPro" id="IPR036278">
    <property type="entry name" value="Sialidase_sf"/>
</dbReference>
<feature type="non-terminal residue" evidence="2">
    <location>
        <position position="389"/>
    </location>
</feature>
<dbReference type="EMBL" id="UINC01033439">
    <property type="protein sequence ID" value="SVB22736.1"/>
    <property type="molecule type" value="Genomic_DNA"/>
</dbReference>